<dbReference type="RefSeq" id="WP_214173286.1">
    <property type="nucleotide sequence ID" value="NZ_JAHCVJ010000013.1"/>
</dbReference>
<keyword evidence="3" id="KW-1185">Reference proteome</keyword>
<feature type="non-terminal residue" evidence="2">
    <location>
        <position position="911"/>
    </location>
</feature>
<dbReference type="GO" id="GO:0016491">
    <property type="term" value="F:oxidoreductase activity"/>
    <property type="evidence" value="ECO:0007669"/>
    <property type="project" value="TreeGrafter"/>
</dbReference>
<dbReference type="SUPFAM" id="SSF48695">
    <property type="entry name" value="Multiheme cytochromes"/>
    <property type="match status" value="4"/>
</dbReference>
<dbReference type="InterPro" id="IPR036280">
    <property type="entry name" value="Multihaem_cyt_sf"/>
</dbReference>
<dbReference type="InterPro" id="IPR051829">
    <property type="entry name" value="Multiheme_Cytochr_ET"/>
</dbReference>
<sequence length="911" mass="94837">MLPIEDDDIKMTTKAKGVMIMKKAHGIPGRMYGTVTLAAALLALLFIANAAFAADLMHNSKDTGSSRWNGRWGISGGKYGEFTCATCHEPDAENIKNIRRTISVMNPISTHTFPGGSKSVNVIFMSNTSMGNDRAAHSSSNRICEVCHSQLTYHNADTANNQGVPKLGHPAQGGQAGVCTSCHTHNTGFKASCGNGTNACHGNPPTSIVLGGYSGMVGTPRASHLLEPNQVGAHRSHSQHGVSVCDNCHYISDGSIKMPNLSNTLQIGFYGFGGKVTSGVYVPYSSTNRGYAVRASTPNTTLAAVATTYPAANKCANLYCHGGGVTVGGTQIVLPLDGGSNKNPSWTATGQAACGSCHYADKNNPPTTGSHLKHAGLQSLGYYEVGCDQCHPVTDSSHVQGTIRWQLQTSDPKFGAAATYRGSATTNWTNLARSAPYGQCANVYCHSNGKGAPANVATPTWGDSSGFANCLGCHGGTLANGNPIATGKHSAHVNTVANASLGNAIGCVACHAKTVSNDNTTIVSVATHISTFAEYSGQRAGKNYARATGVCSNVYCHSDGKGRQNVPFTAGNGWNSSAVYANCAQCHGNDVRLGRYSSIAGEPNYKSGAQGSYSANSHRKHVSGYGASSCVNCHYETVTAGGAVISGISRHIDGSLDVVKSPAVTFTWAKVSKTCSSTSCHFNKTLQWGGTLNCSGCHGSDAATLTTKKHSAHISTSANPSLGTALGCAECHAKTVSSNTTIKNPLVHTNGVMGDYSGVRAGRSYNATDGICANVYCHSDGKGRQNVAFTAGNGWNSAATYADCKQCHGNDEQFGHYSTHAGEPNYANAGYVGLRANSHKKHTKSGAVTCSNCHGDTTTNGTAIKSGSTTHINGTRNVVQNGTTAQFVWDNGVNRTCSTINCHFGNSATWG</sequence>
<accession>A0AAW4L5L3</accession>
<evidence type="ECO:0000256" key="1">
    <source>
        <dbReference type="ARBA" id="ARBA00022729"/>
    </source>
</evidence>
<dbReference type="AlphaFoldDB" id="A0AAW4L5L3"/>
<dbReference type="PANTHER" id="PTHR35038">
    <property type="entry name" value="DISSIMILATORY SULFITE REDUCTASE SIRA"/>
    <property type="match status" value="1"/>
</dbReference>
<gene>
    <name evidence="2" type="ORF">KI809_19570</name>
</gene>
<dbReference type="EMBL" id="JAHCVJ010000013">
    <property type="protein sequence ID" value="MBT0666514.1"/>
    <property type="molecule type" value="Genomic_DNA"/>
</dbReference>
<protein>
    <submittedName>
        <fullName evidence="2">CxxxxCH/CxxCH domain-containing protein</fullName>
    </submittedName>
</protein>
<dbReference type="PANTHER" id="PTHR35038:SF6">
    <property type="entry name" value="SURFACE LOCALIZED DECAHEME CYTOCHROME C LIPOPROTEIN"/>
    <property type="match status" value="1"/>
</dbReference>
<organism evidence="2 3">
    <name type="scientific">Geoanaerobacter pelophilus</name>
    <dbReference type="NCBI Taxonomy" id="60036"/>
    <lineage>
        <taxon>Bacteria</taxon>
        <taxon>Pseudomonadati</taxon>
        <taxon>Thermodesulfobacteriota</taxon>
        <taxon>Desulfuromonadia</taxon>
        <taxon>Geobacterales</taxon>
        <taxon>Geobacteraceae</taxon>
        <taxon>Geoanaerobacter</taxon>
    </lineage>
</organism>
<evidence type="ECO:0000313" key="2">
    <source>
        <dbReference type="EMBL" id="MBT0666514.1"/>
    </source>
</evidence>
<dbReference type="NCBIfam" id="TIGR01904">
    <property type="entry name" value="GSu_C4xC__C2xCH"/>
    <property type="match status" value="5"/>
</dbReference>
<dbReference type="InterPro" id="IPR010176">
    <property type="entry name" value="C4xCH_C2xCH_motif_GEOSU"/>
</dbReference>
<evidence type="ECO:0000313" key="3">
    <source>
        <dbReference type="Proteomes" id="UP000811899"/>
    </source>
</evidence>
<dbReference type="Pfam" id="PF09698">
    <property type="entry name" value="GSu_C4xC__C2xCH"/>
    <property type="match status" value="4"/>
</dbReference>
<reference evidence="2 3" key="1">
    <citation type="submission" date="2021-05" db="EMBL/GenBank/DDBJ databases">
        <title>The draft genome of Geobacter pelophilus DSM 12255.</title>
        <authorList>
            <person name="Xu Z."/>
            <person name="Masuda Y."/>
            <person name="Itoh H."/>
            <person name="Senoo K."/>
        </authorList>
    </citation>
    <scope>NUCLEOTIDE SEQUENCE [LARGE SCALE GENOMIC DNA]</scope>
    <source>
        <strain evidence="2 3">DSM 12255</strain>
    </source>
</reference>
<name>A0AAW4L5L3_9BACT</name>
<proteinExistence type="predicted"/>
<dbReference type="Proteomes" id="UP000811899">
    <property type="component" value="Unassembled WGS sequence"/>
</dbReference>
<comment type="caution">
    <text evidence="2">The sequence shown here is derived from an EMBL/GenBank/DDBJ whole genome shotgun (WGS) entry which is preliminary data.</text>
</comment>
<keyword evidence="1" id="KW-0732">Signal</keyword>